<dbReference type="SUPFAM" id="SSF103473">
    <property type="entry name" value="MFS general substrate transporter"/>
    <property type="match status" value="1"/>
</dbReference>
<evidence type="ECO:0000313" key="8">
    <source>
        <dbReference type="EMBL" id="QUF03698.1"/>
    </source>
</evidence>
<dbReference type="PROSITE" id="PS50850">
    <property type="entry name" value="MFS"/>
    <property type="match status" value="1"/>
</dbReference>
<evidence type="ECO:0000256" key="4">
    <source>
        <dbReference type="ARBA" id="ARBA00023136"/>
    </source>
</evidence>
<keyword evidence="3 6" id="KW-1133">Transmembrane helix</keyword>
<feature type="transmembrane region" description="Helical" evidence="6">
    <location>
        <begin position="375"/>
        <end position="393"/>
    </location>
</feature>
<feature type="transmembrane region" description="Helical" evidence="6">
    <location>
        <begin position="101"/>
        <end position="122"/>
    </location>
</feature>
<dbReference type="GO" id="GO:0022857">
    <property type="term" value="F:transmembrane transporter activity"/>
    <property type="evidence" value="ECO:0007669"/>
    <property type="project" value="InterPro"/>
</dbReference>
<name>A0AA45L601_9PSEU</name>
<evidence type="ECO:0000259" key="7">
    <source>
        <dbReference type="PROSITE" id="PS50850"/>
    </source>
</evidence>
<gene>
    <name evidence="8" type="ORF">KCV87_30725</name>
</gene>
<dbReference type="PANTHER" id="PTHR42718">
    <property type="entry name" value="MAJOR FACILITATOR SUPERFAMILY MULTIDRUG TRANSPORTER MFSC"/>
    <property type="match status" value="1"/>
</dbReference>
<feature type="transmembrane region" description="Helical" evidence="6">
    <location>
        <begin position="46"/>
        <end position="63"/>
    </location>
</feature>
<feature type="region of interest" description="Disordered" evidence="5">
    <location>
        <begin position="192"/>
        <end position="240"/>
    </location>
</feature>
<feature type="transmembrane region" description="Helical" evidence="6">
    <location>
        <begin position="346"/>
        <end position="368"/>
    </location>
</feature>
<feature type="transmembrane region" description="Helical" evidence="6">
    <location>
        <begin position="313"/>
        <end position="334"/>
    </location>
</feature>
<feature type="transmembrane region" description="Helical" evidence="6">
    <location>
        <begin position="134"/>
        <end position="158"/>
    </location>
</feature>
<comment type="subcellular location">
    <subcellularLocation>
        <location evidence="1">Cell membrane</location>
        <topology evidence="1">Multi-pass membrane protein</topology>
    </subcellularLocation>
</comment>
<keyword evidence="2 6" id="KW-0812">Transmembrane</keyword>
<evidence type="ECO:0000313" key="9">
    <source>
        <dbReference type="Proteomes" id="UP000677152"/>
    </source>
</evidence>
<feature type="domain" description="Major facilitator superfamily (MFS) profile" evidence="7">
    <location>
        <begin position="10"/>
        <end position="476"/>
    </location>
</feature>
<feature type="transmembrane region" description="Helical" evidence="6">
    <location>
        <begin position="399"/>
        <end position="417"/>
    </location>
</feature>
<accession>A0AA45L601</accession>
<feature type="transmembrane region" description="Helical" evidence="6">
    <location>
        <begin position="164"/>
        <end position="187"/>
    </location>
</feature>
<evidence type="ECO:0000256" key="2">
    <source>
        <dbReference type="ARBA" id="ARBA00022692"/>
    </source>
</evidence>
<protein>
    <submittedName>
        <fullName evidence="8">MFS transporter</fullName>
    </submittedName>
</protein>
<dbReference type="Gene3D" id="1.20.1250.20">
    <property type="entry name" value="MFS general substrate transporter like domains"/>
    <property type="match status" value="1"/>
</dbReference>
<reference evidence="8" key="1">
    <citation type="submission" date="2021-04" db="EMBL/GenBank/DDBJ databases">
        <title>Genomic sequence of Actinosynnema pretiosum subsp. pretiosum ATCC 31280 (C-14919).</title>
        <authorList>
            <person name="Bai L."/>
            <person name="Wang X."/>
            <person name="Xiao Y."/>
        </authorList>
    </citation>
    <scope>NUCLEOTIDE SEQUENCE</scope>
    <source>
        <strain evidence="8">ATCC 31280</strain>
    </source>
</reference>
<evidence type="ECO:0000256" key="6">
    <source>
        <dbReference type="SAM" id="Phobius"/>
    </source>
</evidence>
<dbReference type="InterPro" id="IPR011701">
    <property type="entry name" value="MFS"/>
</dbReference>
<sequence length="493" mass="48842">MNPERRRRALLPVVLSATFAQLLNVTLVQVAAPVLRADLGAGPGAAHLVLAAFTLGHACPLIASARLGDRFGHRALFALGAALFALATAACAVAPSTGALVAARLLQGAGSGIAAPQVFSLIRTALPAHRHGRALAAFGAVIGTASAIGPVLGGALLAADPLGLGWRALFLAQLPVALAALAGSALLPAAEKARDGKNQDGKAQTGKARTGKAQNGKAQNGKARTGKTQNGKAQTGRPQAPQRVDALGAALVAACCAALVLPLAVGPDAGWPPWAFASLGAAVVLGAAFLLSQRLRADPLVHPEALRHRATRTGVLVVLVFNAGVPSLTYLVLLHLQEQGRTPLQAALVNTPYALAAVLGSALAPALAEHRRTTPAAAAALALVTAALTALPLGPVPLALGGAAFGLFTSTVFALVLSRAPEPAAASVAGLLPTAQQLGGTVGVALAGTAHAAGGFPAAMAYESLVFALAAAGASRLVTGGPATTKPSTADSS</sequence>
<evidence type="ECO:0000256" key="3">
    <source>
        <dbReference type="ARBA" id="ARBA00022989"/>
    </source>
</evidence>
<feature type="transmembrane region" description="Helical" evidence="6">
    <location>
        <begin position="75"/>
        <end position="95"/>
    </location>
</feature>
<proteinExistence type="predicted"/>
<feature type="transmembrane region" description="Helical" evidence="6">
    <location>
        <begin position="246"/>
        <end position="265"/>
    </location>
</feature>
<organism evidence="8 9">
    <name type="scientific">Actinosynnema pretiosum subsp. pretiosum</name>
    <dbReference type="NCBI Taxonomy" id="103721"/>
    <lineage>
        <taxon>Bacteria</taxon>
        <taxon>Bacillati</taxon>
        <taxon>Actinomycetota</taxon>
        <taxon>Actinomycetes</taxon>
        <taxon>Pseudonocardiales</taxon>
        <taxon>Pseudonocardiaceae</taxon>
        <taxon>Actinosynnema</taxon>
    </lineage>
</organism>
<dbReference type="Gene3D" id="1.20.1720.10">
    <property type="entry name" value="Multidrug resistance protein D"/>
    <property type="match status" value="1"/>
</dbReference>
<evidence type="ECO:0000256" key="5">
    <source>
        <dbReference type="SAM" id="MobiDB-lite"/>
    </source>
</evidence>
<feature type="transmembrane region" description="Helical" evidence="6">
    <location>
        <begin position="271"/>
        <end position="292"/>
    </location>
</feature>
<feature type="compositionally biased region" description="Polar residues" evidence="5">
    <location>
        <begin position="226"/>
        <end position="237"/>
    </location>
</feature>
<dbReference type="InterPro" id="IPR036259">
    <property type="entry name" value="MFS_trans_sf"/>
</dbReference>
<dbReference type="PANTHER" id="PTHR42718:SF39">
    <property type="entry name" value="ACTINORHODIN TRANSPORTER-RELATED"/>
    <property type="match status" value="1"/>
</dbReference>
<dbReference type="AlphaFoldDB" id="A0AA45L601"/>
<dbReference type="InterPro" id="IPR020846">
    <property type="entry name" value="MFS_dom"/>
</dbReference>
<dbReference type="EMBL" id="CP073249">
    <property type="protein sequence ID" value="QUF03698.1"/>
    <property type="molecule type" value="Genomic_DNA"/>
</dbReference>
<dbReference type="Proteomes" id="UP000677152">
    <property type="component" value="Chromosome"/>
</dbReference>
<dbReference type="GO" id="GO:0005886">
    <property type="term" value="C:plasma membrane"/>
    <property type="evidence" value="ECO:0007669"/>
    <property type="project" value="UniProtKB-SubCell"/>
</dbReference>
<keyword evidence="4 6" id="KW-0472">Membrane</keyword>
<evidence type="ECO:0000256" key="1">
    <source>
        <dbReference type="ARBA" id="ARBA00004651"/>
    </source>
</evidence>
<dbReference type="Pfam" id="PF07690">
    <property type="entry name" value="MFS_1"/>
    <property type="match status" value="1"/>
</dbReference>